<evidence type="ECO:0000259" key="10">
    <source>
        <dbReference type="Pfam" id="PF17946"/>
    </source>
</evidence>
<reference evidence="11" key="1">
    <citation type="submission" date="2020-05" db="EMBL/GenBank/DDBJ databases">
        <authorList>
            <person name="Chiriac C."/>
            <person name="Salcher M."/>
            <person name="Ghai R."/>
            <person name="Kavagutti S V."/>
        </authorList>
    </citation>
    <scope>NUCLEOTIDE SEQUENCE</scope>
</reference>
<gene>
    <name evidence="11" type="ORF">UFOPK1874_00389</name>
</gene>
<organism evidence="11">
    <name type="scientific">freshwater metagenome</name>
    <dbReference type="NCBI Taxonomy" id="449393"/>
    <lineage>
        <taxon>unclassified sequences</taxon>
        <taxon>metagenomes</taxon>
        <taxon>ecological metagenomes</taxon>
    </lineage>
</organism>
<dbReference type="InterPro" id="IPR013986">
    <property type="entry name" value="DExx_box_DNA_helicase_dom_sf"/>
</dbReference>
<evidence type="ECO:0000256" key="8">
    <source>
        <dbReference type="ARBA" id="ARBA00023125"/>
    </source>
</evidence>
<dbReference type="Gene3D" id="1.10.10.160">
    <property type="match status" value="1"/>
</dbReference>
<keyword evidence="8" id="KW-0238">DNA-binding</keyword>
<evidence type="ECO:0000256" key="5">
    <source>
        <dbReference type="ARBA" id="ARBA00022806"/>
    </source>
</evidence>
<evidence type="ECO:0000256" key="1">
    <source>
        <dbReference type="ARBA" id="ARBA00022722"/>
    </source>
</evidence>
<dbReference type="Gene3D" id="3.40.50.10930">
    <property type="match status" value="1"/>
</dbReference>
<keyword evidence="3" id="KW-0227">DNA damage</keyword>
<feature type="domain" description="RecC C-terminal" evidence="10">
    <location>
        <begin position="827"/>
        <end position="1058"/>
    </location>
</feature>
<dbReference type="GO" id="GO:0009338">
    <property type="term" value="C:exodeoxyribonuclease V complex"/>
    <property type="evidence" value="ECO:0007669"/>
    <property type="project" value="InterPro"/>
</dbReference>
<keyword evidence="9" id="KW-0234">DNA repair</keyword>
<dbReference type="Pfam" id="PF04257">
    <property type="entry name" value="Exonuc_V_gamma"/>
    <property type="match status" value="1"/>
</dbReference>
<dbReference type="PANTHER" id="PTHR30591:SF1">
    <property type="entry name" value="RECBCD ENZYME SUBUNIT RECC"/>
    <property type="match status" value="1"/>
</dbReference>
<dbReference type="InterPro" id="IPR006697">
    <property type="entry name" value="RecC"/>
</dbReference>
<evidence type="ECO:0000313" key="11">
    <source>
        <dbReference type="EMBL" id="CAB4610474.1"/>
    </source>
</evidence>
<keyword evidence="7" id="KW-0067">ATP-binding</keyword>
<keyword evidence="1" id="KW-0540">Nuclease</keyword>
<evidence type="ECO:0000256" key="4">
    <source>
        <dbReference type="ARBA" id="ARBA00022801"/>
    </source>
</evidence>
<keyword evidence="2" id="KW-0547">Nucleotide-binding</keyword>
<dbReference type="Gene3D" id="3.40.50.300">
    <property type="entry name" value="P-loop containing nucleotide triphosphate hydrolases"/>
    <property type="match status" value="2"/>
</dbReference>
<dbReference type="GO" id="GO:0005524">
    <property type="term" value="F:ATP binding"/>
    <property type="evidence" value="ECO:0007669"/>
    <property type="project" value="UniProtKB-KW"/>
</dbReference>
<dbReference type="PANTHER" id="PTHR30591">
    <property type="entry name" value="RECBCD ENZYME SUBUNIT RECC"/>
    <property type="match status" value="1"/>
</dbReference>
<dbReference type="SUPFAM" id="SSF52980">
    <property type="entry name" value="Restriction endonuclease-like"/>
    <property type="match status" value="1"/>
</dbReference>
<dbReference type="PIRSF" id="PIRSF000980">
    <property type="entry name" value="RecC"/>
    <property type="match status" value="1"/>
</dbReference>
<dbReference type="InterPro" id="IPR027417">
    <property type="entry name" value="P-loop_NTPase"/>
</dbReference>
<keyword evidence="5" id="KW-0347">Helicase</keyword>
<dbReference type="GO" id="GO:0006310">
    <property type="term" value="P:DNA recombination"/>
    <property type="evidence" value="ECO:0007669"/>
    <property type="project" value="TreeGrafter"/>
</dbReference>
<evidence type="ECO:0000256" key="3">
    <source>
        <dbReference type="ARBA" id="ARBA00022763"/>
    </source>
</evidence>
<evidence type="ECO:0000256" key="7">
    <source>
        <dbReference type="ARBA" id="ARBA00022840"/>
    </source>
</evidence>
<keyword evidence="6" id="KW-0269">Exonuclease</keyword>
<dbReference type="GO" id="GO:0003677">
    <property type="term" value="F:DNA binding"/>
    <property type="evidence" value="ECO:0007669"/>
    <property type="project" value="UniProtKB-KW"/>
</dbReference>
<protein>
    <submittedName>
        <fullName evidence="11">Unannotated protein</fullName>
    </submittedName>
</protein>
<dbReference type="GO" id="GO:0006281">
    <property type="term" value="P:DNA repair"/>
    <property type="evidence" value="ECO:0007669"/>
    <property type="project" value="UniProtKB-KW"/>
</dbReference>
<accession>A0A6J6HHB2</accession>
<dbReference type="InterPro" id="IPR011335">
    <property type="entry name" value="Restrct_endonuc-II-like"/>
</dbReference>
<sequence>MTRSTDGGLKISFVESLADIVTPVVQYLNSTGPERDLFDVDHIVVPNAGVRAWLLQQIASQVGTSSLGNDGIAANVSIKYLGELDALIGRRTMGADPWAVGPLSMTVLSVINKHSGSFTSHIERLGGGLKAARLMSDRFDKYHARRPSMIVEWEAGRPNLAPVVGEVVGSGEHTIAAAPLDASDVWQYDLWRLVRAEVDAQPWPVMVEEMLANPSLLDDATLPPRILVVGLQSLSVRHVRALQLLSQHMTVEAVLVHPSPALAKQWAVDATRVPASTGIAPNPIRVSSFEDNVDPMVSMWLRGAHDAQMVLASQGVSPAVQSLADVTAADDLLHSFQNAVRQGVATSSMFTPGDRSFQVHRAHNLGRQVEIARDAILHAFQDIKDLEPHEVVVICADVEAASPLLEAAFSRNVGGKPLPFIVADRGLRQVDDGASLLNNLLTVVTGRFSITDIMTVATSTLVMQQFGASADDVASWYRLIDRTRIRWGASPEHRNRLGVESEASAHTWFAGLQRALVGALLPDAEPDIDFGGAVPLPDLDAADLESVGRLSAIVSAMSSLEILANTTTELPVIEWADAVQDTLLALAVSNKGELDDALEAINTLRGYVTDARGADIASLTVTFEHFVEQLAEQISSAPGRQPLRTGAITATSSVPLRGVPFKVVCLLGFDEGTMRAGETEGDDLVSRQAFMGDIDPRIDQRRSILDAISAASHRVVVTCNGRSIKNNAEVPLITPLAELLDLCGRCGVPEYENNKGFLQVEYQHPRHFSSPRNFIEGEIVPGMVWSHDEVALRSITETHAKTQAAIDAEAAAVRMAESGVDEPYRVITPRELDSFMKDPLSAFVRSGLGISTWNDAEDDEPATIPLELTQKEIGLLRGNLASAVQSGFATQHWITVNSAVGNIPLGAYGSNLSEELTGRVDELGQVASDWGIHLDEMIPYEIRIPYVGGEIAGNLMVYPASENHIALVDLGKSSKSSEIKLRDRLGLWLLLLRASGYQIEGAIAVVVSEETRNKVTYPTTIWHYVQLGPNINQEIAQAKVEQLAELFDEAVRAPFPKFSGTIDQVLKGDMKKAEDAFDSYLSMTNKSRDGEEYKYLETMECLVFGIAPKFDDIFYEGSSNVNFHARLAATVIAKNDDIAKDLGLKNLAPTNAPAGKKKKRYVYA</sequence>
<name>A0A6J6HHB2_9ZZZZ</name>
<dbReference type="GO" id="GO:0004386">
    <property type="term" value="F:helicase activity"/>
    <property type="evidence" value="ECO:0007669"/>
    <property type="project" value="UniProtKB-KW"/>
</dbReference>
<evidence type="ECO:0000256" key="6">
    <source>
        <dbReference type="ARBA" id="ARBA00022839"/>
    </source>
</evidence>
<dbReference type="EMBL" id="CAEZUX010000026">
    <property type="protein sequence ID" value="CAB4610474.1"/>
    <property type="molecule type" value="Genomic_DNA"/>
</dbReference>
<dbReference type="Pfam" id="PF17946">
    <property type="entry name" value="RecC_C"/>
    <property type="match status" value="1"/>
</dbReference>
<dbReference type="SUPFAM" id="SSF52540">
    <property type="entry name" value="P-loop containing nucleoside triphosphate hydrolases"/>
    <property type="match status" value="2"/>
</dbReference>
<proteinExistence type="predicted"/>
<dbReference type="InterPro" id="IPR041500">
    <property type="entry name" value="RecC_C"/>
</dbReference>
<dbReference type="AlphaFoldDB" id="A0A6J6HHB2"/>
<evidence type="ECO:0000256" key="9">
    <source>
        <dbReference type="ARBA" id="ARBA00023204"/>
    </source>
</evidence>
<evidence type="ECO:0000256" key="2">
    <source>
        <dbReference type="ARBA" id="ARBA00022741"/>
    </source>
</evidence>
<keyword evidence="4" id="KW-0378">Hydrolase</keyword>
<dbReference type="GO" id="GO:0008854">
    <property type="term" value="F:exodeoxyribonuclease V activity"/>
    <property type="evidence" value="ECO:0007669"/>
    <property type="project" value="InterPro"/>
</dbReference>